<evidence type="ECO:0000313" key="8">
    <source>
        <dbReference type="EMBL" id="KAL1522787.1"/>
    </source>
</evidence>
<dbReference type="InterPro" id="IPR027417">
    <property type="entry name" value="P-loop_NTPase"/>
</dbReference>
<evidence type="ECO:0000256" key="3">
    <source>
        <dbReference type="ARBA" id="ARBA00022806"/>
    </source>
</evidence>
<dbReference type="Pfam" id="PF00271">
    <property type="entry name" value="Helicase_C"/>
    <property type="match status" value="1"/>
</dbReference>
<dbReference type="EMBL" id="JBGBPQ010000006">
    <property type="protein sequence ID" value="KAL1522787.1"/>
    <property type="molecule type" value="Genomic_DNA"/>
</dbReference>
<gene>
    <name evidence="8" type="ORF">AB1Y20_017759</name>
</gene>
<dbReference type="PROSITE" id="PS51194">
    <property type="entry name" value="HELICASE_CTER"/>
    <property type="match status" value="1"/>
</dbReference>
<accession>A0AB34JPW1</accession>
<dbReference type="PANTHER" id="PTHR47963:SF10">
    <property type="entry name" value="ATP-DEPENDENT RNA HELICASE DDX6_DHH1"/>
    <property type="match status" value="1"/>
</dbReference>
<evidence type="ECO:0000259" key="7">
    <source>
        <dbReference type="PROSITE" id="PS51194"/>
    </source>
</evidence>
<dbReference type="GO" id="GO:0016787">
    <property type="term" value="F:hydrolase activity"/>
    <property type="evidence" value="ECO:0007669"/>
    <property type="project" value="UniProtKB-KW"/>
</dbReference>
<keyword evidence="1" id="KW-0547">Nucleotide-binding</keyword>
<dbReference type="InterPro" id="IPR020471">
    <property type="entry name" value="AKR"/>
</dbReference>
<keyword evidence="9" id="KW-1185">Reference proteome</keyword>
<keyword evidence="5" id="KW-0472">Membrane</keyword>
<keyword evidence="5" id="KW-0812">Transmembrane</keyword>
<dbReference type="InterPro" id="IPR036812">
    <property type="entry name" value="NAD(P)_OxRdtase_dom_sf"/>
</dbReference>
<dbReference type="InterPro" id="IPR050547">
    <property type="entry name" value="DEAD_box_RNA_helicases"/>
</dbReference>
<sequence>MDEKSSVVFEVVFNRVVVRAEPSTRSEALAAENKGELITAVRECAGWVLLKQRFHGREGWMLIDGSALGMGRLLQRVSALPSRRHALAFNAEHVTLRTGARMPLLGLGTGGVPGLEGEVAVRLVAHALGVRLVDTASAYHNEEAVGEGIRQSGVPREERGWMRSSSLLLKGFDAAMGSVRRSLKRMRLSYIDLVLVHWPGAWLPEQREWSMGKWIAEGPALARELRAKTWQALEALHAEGVVRACGVSNYTPGHLLELLQQARTVLPAVLQSEHHPFFSNAEVRTICTQYGIAFQAYGPLSGSRAERAANRRGPENETVKRVAALAGCTPAGAMLKWAMQRGISVLPKSTRLAGIEHNYCLLYVLVVMLLAIVTFYCILPVTSLARASLPHASLTSGTLARFCGITYSIRLKLASPVPPRGMAHTMCAQADPTFSDLYADQLPAWLLVRAAALGFDHPTTVQVEALTAVLAGQDVIIQAKTGSGKTLAYLLPILRMLKAQASVQALVLLPTRELAAQVAIVARRLAAGSPERLMVMALLDGSGAKRQRKWLVAQPPQVIVGNVEQVESILEAGLLRIDSLKMLVVDEVDASLSSTITSKMLRNMLSSHLRVGPRANSRQTLFVSATIPQRQHFRRSCVQQQWTRNSPVLVHSEPDLRLPAQLRHGFALCERPKRVAALRALLKRHATTMSAGVIFIMGTRPLHKIADALAGIVDDEPPPILSELESLEARAEAVRMLRERRRRLLLSTPLGARGLDIAHCSHVYFFDIPDSPEAYLHAAGRCGRNDRPGTVTILGSSEEEFVVRRIANSLNLVFEDARRDF</sequence>
<dbReference type="GO" id="GO:0003723">
    <property type="term" value="F:RNA binding"/>
    <property type="evidence" value="ECO:0007669"/>
    <property type="project" value="TreeGrafter"/>
</dbReference>
<evidence type="ECO:0008006" key="10">
    <source>
        <dbReference type="Google" id="ProtNLM"/>
    </source>
</evidence>
<dbReference type="InterPro" id="IPR011545">
    <property type="entry name" value="DEAD/DEAH_box_helicase_dom"/>
</dbReference>
<dbReference type="InterPro" id="IPR023210">
    <property type="entry name" value="NADP_OxRdtase_dom"/>
</dbReference>
<keyword evidence="5" id="KW-1133">Transmembrane helix</keyword>
<feature type="domain" description="Helicase ATP-binding" evidence="6">
    <location>
        <begin position="466"/>
        <end position="630"/>
    </location>
</feature>
<keyword evidence="2" id="KW-0378">Hydrolase</keyword>
<dbReference type="Pfam" id="PF00248">
    <property type="entry name" value="Aldo_ket_red"/>
    <property type="match status" value="1"/>
</dbReference>
<proteinExistence type="predicted"/>
<feature type="transmembrane region" description="Helical" evidence="5">
    <location>
        <begin position="360"/>
        <end position="381"/>
    </location>
</feature>
<dbReference type="GO" id="GO:0005524">
    <property type="term" value="F:ATP binding"/>
    <property type="evidence" value="ECO:0007669"/>
    <property type="project" value="UniProtKB-KW"/>
</dbReference>
<dbReference type="Proteomes" id="UP001515480">
    <property type="component" value="Unassembled WGS sequence"/>
</dbReference>
<dbReference type="SMART" id="SM00490">
    <property type="entry name" value="HELICc"/>
    <property type="match status" value="1"/>
</dbReference>
<dbReference type="CDD" id="cd00268">
    <property type="entry name" value="DEADc"/>
    <property type="match status" value="1"/>
</dbReference>
<dbReference type="AlphaFoldDB" id="A0AB34JPW1"/>
<dbReference type="InterPro" id="IPR044742">
    <property type="entry name" value="DEAD/DEAH_RhlB"/>
</dbReference>
<evidence type="ECO:0000256" key="5">
    <source>
        <dbReference type="SAM" id="Phobius"/>
    </source>
</evidence>
<keyword evidence="3" id="KW-0347">Helicase</keyword>
<dbReference type="SUPFAM" id="SSF51430">
    <property type="entry name" value="NAD(P)-linked oxidoreductase"/>
    <property type="match status" value="1"/>
</dbReference>
<name>A0AB34JPW1_PRYPA</name>
<dbReference type="Pfam" id="PF00270">
    <property type="entry name" value="DEAD"/>
    <property type="match status" value="1"/>
</dbReference>
<reference evidence="8 9" key="1">
    <citation type="journal article" date="2024" name="Science">
        <title>Giant polyketide synthase enzymes in the biosynthesis of giant marine polyether toxins.</title>
        <authorList>
            <person name="Fallon T.R."/>
            <person name="Shende V.V."/>
            <person name="Wierzbicki I.H."/>
            <person name="Pendleton A.L."/>
            <person name="Watervoot N.F."/>
            <person name="Auber R.P."/>
            <person name="Gonzalez D.J."/>
            <person name="Wisecaver J.H."/>
            <person name="Moore B.S."/>
        </authorList>
    </citation>
    <scope>NUCLEOTIDE SEQUENCE [LARGE SCALE GENOMIC DNA]</scope>
    <source>
        <strain evidence="8 9">12B1</strain>
    </source>
</reference>
<keyword evidence="4" id="KW-0067">ATP-binding</keyword>
<dbReference type="SMART" id="SM00487">
    <property type="entry name" value="DEXDc"/>
    <property type="match status" value="1"/>
</dbReference>
<dbReference type="CDD" id="cd19071">
    <property type="entry name" value="AKR_AKR1-5-like"/>
    <property type="match status" value="1"/>
</dbReference>
<evidence type="ECO:0000256" key="2">
    <source>
        <dbReference type="ARBA" id="ARBA00022801"/>
    </source>
</evidence>
<protein>
    <recommendedName>
        <fullName evidence="10">RNA helicase</fullName>
    </recommendedName>
</protein>
<dbReference type="InterPro" id="IPR014001">
    <property type="entry name" value="Helicase_ATP-bd"/>
</dbReference>
<dbReference type="GO" id="GO:0016491">
    <property type="term" value="F:oxidoreductase activity"/>
    <property type="evidence" value="ECO:0007669"/>
    <property type="project" value="InterPro"/>
</dbReference>
<feature type="domain" description="Helicase C-terminal" evidence="7">
    <location>
        <begin position="681"/>
        <end position="821"/>
    </location>
</feature>
<dbReference type="Gene3D" id="3.20.20.100">
    <property type="entry name" value="NADP-dependent oxidoreductase domain"/>
    <property type="match status" value="1"/>
</dbReference>
<dbReference type="PANTHER" id="PTHR47963">
    <property type="entry name" value="DEAD-BOX ATP-DEPENDENT RNA HELICASE 47, MITOCHONDRIAL"/>
    <property type="match status" value="1"/>
</dbReference>
<evidence type="ECO:0000259" key="6">
    <source>
        <dbReference type="PROSITE" id="PS51192"/>
    </source>
</evidence>
<dbReference type="SUPFAM" id="SSF52540">
    <property type="entry name" value="P-loop containing nucleoside triphosphate hydrolases"/>
    <property type="match status" value="1"/>
</dbReference>
<dbReference type="Gene3D" id="3.40.50.300">
    <property type="entry name" value="P-loop containing nucleotide triphosphate hydrolases"/>
    <property type="match status" value="2"/>
</dbReference>
<dbReference type="PRINTS" id="PR00069">
    <property type="entry name" value="ALDKETRDTASE"/>
</dbReference>
<evidence type="ECO:0000256" key="4">
    <source>
        <dbReference type="ARBA" id="ARBA00022840"/>
    </source>
</evidence>
<evidence type="ECO:0000313" key="9">
    <source>
        <dbReference type="Proteomes" id="UP001515480"/>
    </source>
</evidence>
<comment type="caution">
    <text evidence="8">The sequence shown here is derived from an EMBL/GenBank/DDBJ whole genome shotgun (WGS) entry which is preliminary data.</text>
</comment>
<organism evidence="8 9">
    <name type="scientific">Prymnesium parvum</name>
    <name type="common">Toxic golden alga</name>
    <dbReference type="NCBI Taxonomy" id="97485"/>
    <lineage>
        <taxon>Eukaryota</taxon>
        <taxon>Haptista</taxon>
        <taxon>Haptophyta</taxon>
        <taxon>Prymnesiophyceae</taxon>
        <taxon>Prymnesiales</taxon>
        <taxon>Prymnesiaceae</taxon>
        <taxon>Prymnesium</taxon>
    </lineage>
</organism>
<dbReference type="InterPro" id="IPR001650">
    <property type="entry name" value="Helicase_C-like"/>
</dbReference>
<dbReference type="PROSITE" id="PS51192">
    <property type="entry name" value="HELICASE_ATP_BIND_1"/>
    <property type="match status" value="1"/>
</dbReference>
<evidence type="ECO:0000256" key="1">
    <source>
        <dbReference type="ARBA" id="ARBA00022741"/>
    </source>
</evidence>
<dbReference type="GO" id="GO:0003724">
    <property type="term" value="F:RNA helicase activity"/>
    <property type="evidence" value="ECO:0007669"/>
    <property type="project" value="TreeGrafter"/>
</dbReference>